<keyword evidence="2" id="KW-1185">Reference proteome</keyword>
<name>A0A0C3BZK7_PILCF</name>
<sequence>MSSWWSLFASDFSAFGQTERQRIEDLTGCIPLLLTPFLGKRDKSLESLEPRIWEEDVLASVVTTAFNFGVGKSQDPLFKSTYVPLMRACLTHSYTSGYVTMLDHRYFYVEDNYGRYTCGLARQGIVAFLRMHAEEGVFLGSEWYLALIAFKNNPSVIGFTVEQMVISRIASRGLCWDDNNHIPPTKMTTFYENIIAFSKDMPSAYYVPLKFNLKAVDAIYVEVDERQNTATIVAIQITVAKRHRDSPADFFAQWEQWTNSLKDFTITPVFLWIVEGTRGRADVEEKLRELRTGQVTLWPKHVTHWVSIDQVDKELADTLARIRAEG</sequence>
<gene>
    <name evidence="1" type="ORF">PILCRDRAFT_456478</name>
</gene>
<dbReference type="AlphaFoldDB" id="A0A0C3BZK7"/>
<dbReference type="Proteomes" id="UP000054166">
    <property type="component" value="Unassembled WGS sequence"/>
</dbReference>
<reference evidence="2" key="2">
    <citation type="submission" date="2015-01" db="EMBL/GenBank/DDBJ databases">
        <title>Evolutionary Origins and Diversification of the Mycorrhizal Mutualists.</title>
        <authorList>
            <consortium name="DOE Joint Genome Institute"/>
            <consortium name="Mycorrhizal Genomics Consortium"/>
            <person name="Kohler A."/>
            <person name="Kuo A."/>
            <person name="Nagy L.G."/>
            <person name="Floudas D."/>
            <person name="Copeland A."/>
            <person name="Barry K.W."/>
            <person name="Cichocki N."/>
            <person name="Veneault-Fourrey C."/>
            <person name="LaButti K."/>
            <person name="Lindquist E.A."/>
            <person name="Lipzen A."/>
            <person name="Lundell T."/>
            <person name="Morin E."/>
            <person name="Murat C."/>
            <person name="Riley R."/>
            <person name="Ohm R."/>
            <person name="Sun H."/>
            <person name="Tunlid A."/>
            <person name="Henrissat B."/>
            <person name="Grigoriev I.V."/>
            <person name="Hibbett D.S."/>
            <person name="Martin F."/>
        </authorList>
    </citation>
    <scope>NUCLEOTIDE SEQUENCE [LARGE SCALE GENOMIC DNA]</scope>
    <source>
        <strain evidence="2">F 1598</strain>
    </source>
</reference>
<dbReference type="EMBL" id="KN832993">
    <property type="protein sequence ID" value="KIM82792.1"/>
    <property type="molecule type" value="Genomic_DNA"/>
</dbReference>
<dbReference type="STRING" id="765440.A0A0C3BZK7"/>
<evidence type="ECO:0000313" key="1">
    <source>
        <dbReference type="EMBL" id="KIM82792.1"/>
    </source>
</evidence>
<protein>
    <submittedName>
        <fullName evidence="1">Uncharacterized protein</fullName>
    </submittedName>
</protein>
<dbReference type="InParanoid" id="A0A0C3BZK7"/>
<proteinExistence type="predicted"/>
<reference evidence="1 2" key="1">
    <citation type="submission" date="2014-04" db="EMBL/GenBank/DDBJ databases">
        <authorList>
            <consortium name="DOE Joint Genome Institute"/>
            <person name="Kuo A."/>
            <person name="Tarkka M."/>
            <person name="Buscot F."/>
            <person name="Kohler A."/>
            <person name="Nagy L.G."/>
            <person name="Floudas D."/>
            <person name="Copeland A."/>
            <person name="Barry K.W."/>
            <person name="Cichocki N."/>
            <person name="Veneault-Fourrey C."/>
            <person name="LaButti K."/>
            <person name="Lindquist E.A."/>
            <person name="Lipzen A."/>
            <person name="Lundell T."/>
            <person name="Morin E."/>
            <person name="Murat C."/>
            <person name="Sun H."/>
            <person name="Tunlid A."/>
            <person name="Henrissat B."/>
            <person name="Grigoriev I.V."/>
            <person name="Hibbett D.S."/>
            <person name="Martin F."/>
            <person name="Nordberg H.P."/>
            <person name="Cantor M.N."/>
            <person name="Hua S.X."/>
        </authorList>
    </citation>
    <scope>NUCLEOTIDE SEQUENCE [LARGE SCALE GENOMIC DNA]</scope>
    <source>
        <strain evidence="1 2">F 1598</strain>
    </source>
</reference>
<organism evidence="1 2">
    <name type="scientific">Piloderma croceum (strain F 1598)</name>
    <dbReference type="NCBI Taxonomy" id="765440"/>
    <lineage>
        <taxon>Eukaryota</taxon>
        <taxon>Fungi</taxon>
        <taxon>Dikarya</taxon>
        <taxon>Basidiomycota</taxon>
        <taxon>Agaricomycotina</taxon>
        <taxon>Agaricomycetes</taxon>
        <taxon>Agaricomycetidae</taxon>
        <taxon>Atheliales</taxon>
        <taxon>Atheliaceae</taxon>
        <taxon>Piloderma</taxon>
    </lineage>
</organism>
<evidence type="ECO:0000313" key="2">
    <source>
        <dbReference type="Proteomes" id="UP000054166"/>
    </source>
</evidence>
<dbReference type="HOGENOM" id="CLU_073898_0_0_1"/>
<accession>A0A0C3BZK7</accession>
<dbReference type="OrthoDB" id="3171351at2759"/>